<keyword evidence="1" id="KW-0472">Membrane</keyword>
<feature type="transmembrane region" description="Helical" evidence="1">
    <location>
        <begin position="56"/>
        <end position="77"/>
    </location>
</feature>
<feature type="transmembrane region" description="Helical" evidence="1">
    <location>
        <begin position="30"/>
        <end position="49"/>
    </location>
</feature>
<sequence length="194" mass="21210">MTSTMDVLDPSTLPNLKAAAVTYDHKSETVTLPGGIVSVAGVTVVTGGLEMTWGSCMMALGFWVTVIGVSVVGLGLWDQSNQPQGVTSHLLVLGCVVLAISVGMVGSVAMFYLLKRRRRERTREEREDGKVVLVEETRRVWTLLESPDSPQRLLVTCHFLYKTESMSRLYFTLIGWSLEGTALIGGTDDSFDHV</sequence>
<dbReference type="EMBL" id="JANIIK010000109">
    <property type="protein sequence ID" value="KAJ3598211.1"/>
    <property type="molecule type" value="Genomic_DNA"/>
</dbReference>
<evidence type="ECO:0000313" key="2">
    <source>
        <dbReference type="EMBL" id="KAJ3598211.1"/>
    </source>
</evidence>
<dbReference type="AlphaFoldDB" id="A0A9Q0IIF6"/>
<protein>
    <recommendedName>
        <fullName evidence="4">Transmembrane protein 100</fullName>
    </recommendedName>
</protein>
<proteinExistence type="predicted"/>
<evidence type="ECO:0008006" key="4">
    <source>
        <dbReference type="Google" id="ProtNLM"/>
    </source>
</evidence>
<dbReference type="OrthoDB" id="8444138at2759"/>
<feature type="transmembrane region" description="Helical" evidence="1">
    <location>
        <begin position="89"/>
        <end position="114"/>
    </location>
</feature>
<accession>A0A9Q0IIF6</accession>
<keyword evidence="1" id="KW-0812">Transmembrane</keyword>
<dbReference type="Proteomes" id="UP001148018">
    <property type="component" value="Unassembled WGS sequence"/>
</dbReference>
<gene>
    <name evidence="2" type="ORF">NHX12_001722</name>
</gene>
<evidence type="ECO:0000313" key="3">
    <source>
        <dbReference type="Proteomes" id="UP001148018"/>
    </source>
</evidence>
<name>A0A9Q0IIF6_9TELE</name>
<keyword evidence="3" id="KW-1185">Reference proteome</keyword>
<evidence type="ECO:0000256" key="1">
    <source>
        <dbReference type="SAM" id="Phobius"/>
    </source>
</evidence>
<comment type="caution">
    <text evidence="2">The sequence shown here is derived from an EMBL/GenBank/DDBJ whole genome shotgun (WGS) entry which is preliminary data.</text>
</comment>
<reference evidence="2" key="1">
    <citation type="submission" date="2022-07" db="EMBL/GenBank/DDBJ databases">
        <title>Chromosome-level genome of Muraenolepis orangiensis.</title>
        <authorList>
            <person name="Kim J."/>
        </authorList>
    </citation>
    <scope>NUCLEOTIDE SEQUENCE</scope>
    <source>
        <strain evidence="2">KU_S4_2022</strain>
        <tissue evidence="2">Muscle</tissue>
    </source>
</reference>
<organism evidence="2 3">
    <name type="scientific">Muraenolepis orangiensis</name>
    <name type="common">Patagonian moray cod</name>
    <dbReference type="NCBI Taxonomy" id="630683"/>
    <lineage>
        <taxon>Eukaryota</taxon>
        <taxon>Metazoa</taxon>
        <taxon>Chordata</taxon>
        <taxon>Craniata</taxon>
        <taxon>Vertebrata</taxon>
        <taxon>Euteleostomi</taxon>
        <taxon>Actinopterygii</taxon>
        <taxon>Neopterygii</taxon>
        <taxon>Teleostei</taxon>
        <taxon>Neoteleostei</taxon>
        <taxon>Acanthomorphata</taxon>
        <taxon>Zeiogadaria</taxon>
        <taxon>Gadariae</taxon>
        <taxon>Gadiformes</taxon>
        <taxon>Muraenolepidoidei</taxon>
        <taxon>Muraenolepididae</taxon>
        <taxon>Muraenolepis</taxon>
    </lineage>
</organism>
<keyword evidence="1" id="KW-1133">Transmembrane helix</keyword>